<dbReference type="RefSeq" id="WP_203539914.1">
    <property type="nucleotide sequence ID" value="NZ_JAESND010000013.1"/>
</dbReference>
<evidence type="ECO:0000313" key="9">
    <source>
        <dbReference type="EMBL" id="MBM3117726.1"/>
    </source>
</evidence>
<comment type="caution">
    <text evidence="9">The sequence shown here is derived from an EMBL/GenBank/DDBJ whole genome shotgun (WGS) entry which is preliminary data.</text>
</comment>
<dbReference type="CDD" id="cd06445">
    <property type="entry name" value="ATase"/>
    <property type="match status" value="1"/>
</dbReference>
<dbReference type="Pfam" id="PF01035">
    <property type="entry name" value="DNA_binding_1"/>
    <property type="match status" value="1"/>
</dbReference>
<comment type="catalytic activity">
    <reaction evidence="1">
        <text>a 4-O-methyl-thymidine in DNA + L-cysteinyl-[protein] = a thymidine in DNA + S-methyl-L-cysteinyl-[protein]</text>
        <dbReference type="Rhea" id="RHEA:53428"/>
        <dbReference type="Rhea" id="RHEA-COMP:10131"/>
        <dbReference type="Rhea" id="RHEA-COMP:10132"/>
        <dbReference type="Rhea" id="RHEA-COMP:13555"/>
        <dbReference type="Rhea" id="RHEA-COMP:13556"/>
        <dbReference type="ChEBI" id="CHEBI:29950"/>
        <dbReference type="ChEBI" id="CHEBI:82612"/>
        <dbReference type="ChEBI" id="CHEBI:137386"/>
        <dbReference type="ChEBI" id="CHEBI:137387"/>
        <dbReference type="EC" id="2.1.1.63"/>
    </reaction>
</comment>
<evidence type="ECO:0000259" key="7">
    <source>
        <dbReference type="Pfam" id="PF01035"/>
    </source>
</evidence>
<dbReference type="InterPro" id="IPR014048">
    <property type="entry name" value="MethylDNA_cys_MeTrfase_DNA-bd"/>
</dbReference>
<dbReference type="SUPFAM" id="SSF53155">
    <property type="entry name" value="Methylated DNA-protein cysteine methyltransferase domain"/>
    <property type="match status" value="1"/>
</dbReference>
<keyword evidence="5" id="KW-0234">DNA repair</keyword>
<name>A0ABS2BRW6_9NEIS</name>
<comment type="catalytic activity">
    <reaction evidence="6">
        <text>a 6-O-methyl-2'-deoxyguanosine in DNA + L-cysteinyl-[protein] = S-methyl-L-cysteinyl-[protein] + a 2'-deoxyguanosine in DNA</text>
        <dbReference type="Rhea" id="RHEA:24000"/>
        <dbReference type="Rhea" id="RHEA-COMP:10131"/>
        <dbReference type="Rhea" id="RHEA-COMP:10132"/>
        <dbReference type="Rhea" id="RHEA-COMP:11367"/>
        <dbReference type="Rhea" id="RHEA-COMP:11368"/>
        <dbReference type="ChEBI" id="CHEBI:29950"/>
        <dbReference type="ChEBI" id="CHEBI:82612"/>
        <dbReference type="ChEBI" id="CHEBI:85445"/>
        <dbReference type="ChEBI" id="CHEBI:85448"/>
        <dbReference type="EC" id="2.1.1.63"/>
    </reaction>
</comment>
<protein>
    <submittedName>
        <fullName evidence="9">Methylated-DNA--[protein]-cysteine S-methyltransferase</fullName>
    </submittedName>
</protein>
<evidence type="ECO:0000256" key="6">
    <source>
        <dbReference type="ARBA" id="ARBA00049348"/>
    </source>
</evidence>
<dbReference type="InterPro" id="IPR036388">
    <property type="entry name" value="WH-like_DNA-bd_sf"/>
</dbReference>
<sequence>MLNPIRYADYHAIVASPVGPLGLFAADDVLLRLDFLPVDAPLRAPSAGLLVETEKQLAAYFGDARFCFDLPYRLEGTEHQRRVWQAIAAIPSGEVLRYGDIAAVLGSSARAVGGACGANPLPILIPCHRVVAGNGLGGFNANRLGIDWLPIKQRLLGHEGWLR</sequence>
<dbReference type="EMBL" id="JAESND010000013">
    <property type="protein sequence ID" value="MBM3117726.1"/>
    <property type="molecule type" value="Genomic_DNA"/>
</dbReference>
<evidence type="ECO:0000259" key="8">
    <source>
        <dbReference type="Pfam" id="PF02870"/>
    </source>
</evidence>
<dbReference type="InterPro" id="IPR008332">
    <property type="entry name" value="MethylG_MeTrfase_N"/>
</dbReference>
<dbReference type="NCBIfam" id="TIGR00589">
    <property type="entry name" value="ogt"/>
    <property type="match status" value="1"/>
</dbReference>
<reference evidence="9 10" key="1">
    <citation type="submission" date="2021-01" db="EMBL/GenBank/DDBJ databases">
        <title>Draft Genome Sequence and Polyhydroxyalkanoate Biosynthetic Potential of Jeongeupia naejangsanensis Type Strain DSM 24253.</title>
        <authorList>
            <person name="Turrini P."/>
            <person name="Artuso I."/>
            <person name="Lugli G.A."/>
            <person name="Frangipani E."/>
            <person name="Ventura M."/>
            <person name="Visca P."/>
        </authorList>
    </citation>
    <scope>NUCLEOTIDE SEQUENCE [LARGE SCALE GENOMIC DNA]</scope>
    <source>
        <strain evidence="9 10">DSM 24253</strain>
    </source>
</reference>
<gene>
    <name evidence="9" type="ORF">JMJ54_17970</name>
</gene>
<evidence type="ECO:0000256" key="4">
    <source>
        <dbReference type="ARBA" id="ARBA00022763"/>
    </source>
</evidence>
<keyword evidence="3" id="KW-0808">Transferase</keyword>
<keyword evidence="4" id="KW-0227">DNA damage</keyword>
<dbReference type="Gene3D" id="3.30.160.70">
    <property type="entry name" value="Methylated DNA-protein cysteine methyltransferase domain"/>
    <property type="match status" value="1"/>
</dbReference>
<keyword evidence="10" id="KW-1185">Reference proteome</keyword>
<dbReference type="Gene3D" id="1.10.10.10">
    <property type="entry name" value="Winged helix-like DNA-binding domain superfamily/Winged helix DNA-binding domain"/>
    <property type="match status" value="1"/>
</dbReference>
<keyword evidence="2" id="KW-0489">Methyltransferase</keyword>
<proteinExistence type="predicted"/>
<dbReference type="PROSITE" id="PS00374">
    <property type="entry name" value="MGMT"/>
    <property type="match status" value="1"/>
</dbReference>
<dbReference type="InterPro" id="IPR036631">
    <property type="entry name" value="MGMT_N_sf"/>
</dbReference>
<accession>A0ABS2BRW6</accession>
<organism evidence="9 10">
    <name type="scientific">Jeongeupia naejangsanensis</name>
    <dbReference type="NCBI Taxonomy" id="613195"/>
    <lineage>
        <taxon>Bacteria</taxon>
        <taxon>Pseudomonadati</taxon>
        <taxon>Pseudomonadota</taxon>
        <taxon>Betaproteobacteria</taxon>
        <taxon>Neisseriales</taxon>
        <taxon>Chitinibacteraceae</taxon>
        <taxon>Jeongeupia</taxon>
    </lineage>
</organism>
<dbReference type="Proteomes" id="UP000809431">
    <property type="component" value="Unassembled WGS sequence"/>
</dbReference>
<dbReference type="InterPro" id="IPR001497">
    <property type="entry name" value="MethylDNA_cys_MeTrfase_AS"/>
</dbReference>
<feature type="domain" description="Methylated-DNA-[protein]-cysteine S-methyltransferase DNA binding" evidence="7">
    <location>
        <begin position="79"/>
        <end position="160"/>
    </location>
</feature>
<dbReference type="SUPFAM" id="SSF46767">
    <property type="entry name" value="Methylated DNA-protein cysteine methyltransferase, C-terminal domain"/>
    <property type="match status" value="1"/>
</dbReference>
<evidence type="ECO:0000256" key="2">
    <source>
        <dbReference type="ARBA" id="ARBA00022603"/>
    </source>
</evidence>
<evidence type="ECO:0000256" key="5">
    <source>
        <dbReference type="ARBA" id="ARBA00023204"/>
    </source>
</evidence>
<feature type="domain" description="Methylguanine DNA methyltransferase ribonuclease-like" evidence="8">
    <location>
        <begin position="10"/>
        <end position="72"/>
    </location>
</feature>
<evidence type="ECO:0000256" key="3">
    <source>
        <dbReference type="ARBA" id="ARBA00022679"/>
    </source>
</evidence>
<dbReference type="Pfam" id="PF02870">
    <property type="entry name" value="Methyltransf_1N"/>
    <property type="match status" value="1"/>
</dbReference>
<dbReference type="InterPro" id="IPR036217">
    <property type="entry name" value="MethylDNA_cys_MeTrfase_DNAb"/>
</dbReference>
<evidence type="ECO:0000256" key="1">
    <source>
        <dbReference type="ARBA" id="ARBA00001286"/>
    </source>
</evidence>
<evidence type="ECO:0000313" key="10">
    <source>
        <dbReference type="Proteomes" id="UP000809431"/>
    </source>
</evidence>
<dbReference type="PANTHER" id="PTHR10815">
    <property type="entry name" value="METHYLATED-DNA--PROTEIN-CYSTEINE METHYLTRANSFERASE"/>
    <property type="match status" value="1"/>
</dbReference>
<dbReference type="PANTHER" id="PTHR10815:SF13">
    <property type="entry name" value="METHYLATED-DNA--PROTEIN-CYSTEINE METHYLTRANSFERASE"/>
    <property type="match status" value="1"/>
</dbReference>